<organism evidence="1 2">
    <name type="scientific">Bauhinia variegata</name>
    <name type="common">Purple orchid tree</name>
    <name type="synonym">Phanera variegata</name>
    <dbReference type="NCBI Taxonomy" id="167791"/>
    <lineage>
        <taxon>Eukaryota</taxon>
        <taxon>Viridiplantae</taxon>
        <taxon>Streptophyta</taxon>
        <taxon>Embryophyta</taxon>
        <taxon>Tracheophyta</taxon>
        <taxon>Spermatophyta</taxon>
        <taxon>Magnoliopsida</taxon>
        <taxon>eudicotyledons</taxon>
        <taxon>Gunneridae</taxon>
        <taxon>Pentapetalae</taxon>
        <taxon>rosids</taxon>
        <taxon>fabids</taxon>
        <taxon>Fabales</taxon>
        <taxon>Fabaceae</taxon>
        <taxon>Cercidoideae</taxon>
        <taxon>Cercideae</taxon>
        <taxon>Bauhiniinae</taxon>
        <taxon>Bauhinia</taxon>
    </lineage>
</organism>
<reference evidence="1 2" key="1">
    <citation type="journal article" date="2022" name="DNA Res.">
        <title>Chromosomal-level genome assembly of the orchid tree Bauhinia variegata (Leguminosae; Cercidoideae) supports the allotetraploid origin hypothesis of Bauhinia.</title>
        <authorList>
            <person name="Zhong Y."/>
            <person name="Chen Y."/>
            <person name="Zheng D."/>
            <person name="Pang J."/>
            <person name="Liu Y."/>
            <person name="Luo S."/>
            <person name="Meng S."/>
            <person name="Qian L."/>
            <person name="Wei D."/>
            <person name="Dai S."/>
            <person name="Zhou R."/>
        </authorList>
    </citation>
    <scope>NUCLEOTIDE SEQUENCE [LARGE SCALE GENOMIC DNA]</scope>
    <source>
        <strain evidence="1">BV-YZ2020</strain>
    </source>
</reference>
<protein>
    <submittedName>
        <fullName evidence="1">Uncharacterized protein</fullName>
    </submittedName>
</protein>
<keyword evidence="2" id="KW-1185">Reference proteome</keyword>
<sequence>MENPCNVNQLDADVLLPPRKRLLAGLKKQSSDGDVAASPSLFAASSVTASEASKIAAIAAAKVAEAARAAAEEKAAKAAKAIAAAKNALELVASFPEEATSKDKYLKRNKLPKHLPVQLLYKKYQPVENCRTDEELARKLHRAMNSSPRISKDSPESKGNKHKRPKSCSSFEITEGSDTQVALGQDCLSLCNGHVAAGKIDCEGSIQEVCSNKEDKKGGRFDKSSQMEIRNGEAESSQSKEKNCEDSSPTGKKRGRVKLKKLPLSICTSKDKAQPKEELKARSPPSTEMNTGNHPASNLPLFPVEPPVADRVMPIEATSMWKCQELKPPACMKQNKVVQS</sequence>
<comment type="caution">
    <text evidence="1">The sequence shown here is derived from an EMBL/GenBank/DDBJ whole genome shotgun (WGS) entry which is preliminary data.</text>
</comment>
<dbReference type="Proteomes" id="UP000828941">
    <property type="component" value="Chromosome 8"/>
</dbReference>
<name>A0ACB9MUV8_BAUVA</name>
<evidence type="ECO:0000313" key="2">
    <source>
        <dbReference type="Proteomes" id="UP000828941"/>
    </source>
</evidence>
<evidence type="ECO:0000313" key="1">
    <source>
        <dbReference type="EMBL" id="KAI4327848.1"/>
    </source>
</evidence>
<proteinExistence type="predicted"/>
<dbReference type="EMBL" id="CM039433">
    <property type="protein sequence ID" value="KAI4327848.1"/>
    <property type="molecule type" value="Genomic_DNA"/>
</dbReference>
<accession>A0ACB9MUV8</accession>
<gene>
    <name evidence="1" type="ORF">L6164_020262</name>
</gene>